<dbReference type="PROSITE" id="PS50846">
    <property type="entry name" value="HMA_2"/>
    <property type="match status" value="1"/>
</dbReference>
<dbReference type="Proteomes" id="UP000824112">
    <property type="component" value="Unassembled WGS sequence"/>
</dbReference>
<evidence type="ECO:0000313" key="3">
    <source>
        <dbReference type="Proteomes" id="UP000824112"/>
    </source>
</evidence>
<protein>
    <submittedName>
        <fullName evidence="2">Heavy-metal-associated domain-containing protein</fullName>
    </submittedName>
</protein>
<name>A0A9D1SDH8_9BACT</name>
<evidence type="ECO:0000259" key="1">
    <source>
        <dbReference type="PROSITE" id="PS50846"/>
    </source>
</evidence>
<reference evidence="2" key="2">
    <citation type="journal article" date="2021" name="PeerJ">
        <title>Extensive microbial diversity within the chicken gut microbiome revealed by metagenomics and culture.</title>
        <authorList>
            <person name="Gilroy R."/>
            <person name="Ravi A."/>
            <person name="Getino M."/>
            <person name="Pursley I."/>
            <person name="Horton D.L."/>
            <person name="Alikhan N.F."/>
            <person name="Baker D."/>
            <person name="Gharbi K."/>
            <person name="Hall N."/>
            <person name="Watson M."/>
            <person name="Adriaenssens E.M."/>
            <person name="Foster-Nyarko E."/>
            <person name="Jarju S."/>
            <person name="Secka A."/>
            <person name="Antonio M."/>
            <person name="Oren A."/>
            <person name="Chaudhuri R.R."/>
            <person name="La Ragione R."/>
            <person name="Hildebrand F."/>
            <person name="Pallen M.J."/>
        </authorList>
    </citation>
    <scope>NUCLEOTIDE SEQUENCE</scope>
    <source>
        <strain evidence="2">CHK158-818</strain>
    </source>
</reference>
<dbReference type="AlphaFoldDB" id="A0A9D1SDH8"/>
<sequence length="70" mass="7700">MKTMQFKTNAKCGGCVAQIGAKLNNILKEEQWSIDLKSPDRTLSVTTDLSEQAIVDAVREAGFTAQRITK</sequence>
<gene>
    <name evidence="2" type="ORF">IAB03_07415</name>
</gene>
<dbReference type="Gene3D" id="3.30.70.100">
    <property type="match status" value="1"/>
</dbReference>
<proteinExistence type="predicted"/>
<dbReference type="EMBL" id="DVNA01000166">
    <property type="protein sequence ID" value="HIU55613.1"/>
    <property type="molecule type" value="Genomic_DNA"/>
</dbReference>
<dbReference type="CDD" id="cd00371">
    <property type="entry name" value="HMA"/>
    <property type="match status" value="1"/>
</dbReference>
<dbReference type="GO" id="GO:0046872">
    <property type="term" value="F:metal ion binding"/>
    <property type="evidence" value="ECO:0007669"/>
    <property type="project" value="InterPro"/>
</dbReference>
<dbReference type="SUPFAM" id="SSF55008">
    <property type="entry name" value="HMA, heavy metal-associated domain"/>
    <property type="match status" value="1"/>
</dbReference>
<feature type="domain" description="HMA" evidence="1">
    <location>
        <begin position="1"/>
        <end position="66"/>
    </location>
</feature>
<dbReference type="InterPro" id="IPR036163">
    <property type="entry name" value="HMA_dom_sf"/>
</dbReference>
<organism evidence="2 3">
    <name type="scientific">Candidatus Gallibacteroides avistercoris</name>
    <dbReference type="NCBI Taxonomy" id="2840833"/>
    <lineage>
        <taxon>Bacteria</taxon>
        <taxon>Pseudomonadati</taxon>
        <taxon>Bacteroidota</taxon>
        <taxon>Bacteroidia</taxon>
        <taxon>Bacteroidales</taxon>
        <taxon>Bacteroidaceae</taxon>
        <taxon>Bacteroidaceae incertae sedis</taxon>
        <taxon>Candidatus Gallibacteroides</taxon>
    </lineage>
</organism>
<reference evidence="2" key="1">
    <citation type="submission" date="2020-10" db="EMBL/GenBank/DDBJ databases">
        <authorList>
            <person name="Gilroy R."/>
        </authorList>
    </citation>
    <scope>NUCLEOTIDE SEQUENCE</scope>
    <source>
        <strain evidence="2">CHK158-818</strain>
    </source>
</reference>
<evidence type="ECO:0000313" key="2">
    <source>
        <dbReference type="EMBL" id="HIU55613.1"/>
    </source>
</evidence>
<accession>A0A9D1SDH8</accession>
<dbReference type="InterPro" id="IPR006121">
    <property type="entry name" value="HMA_dom"/>
</dbReference>
<comment type="caution">
    <text evidence="2">The sequence shown here is derived from an EMBL/GenBank/DDBJ whole genome shotgun (WGS) entry which is preliminary data.</text>
</comment>